<proteinExistence type="predicted"/>
<evidence type="ECO:0000313" key="3">
    <source>
        <dbReference type="Proteomes" id="UP001189429"/>
    </source>
</evidence>
<accession>A0ABN9R913</accession>
<comment type="caution">
    <text evidence="2">The sequence shown here is derived from an EMBL/GenBank/DDBJ whole genome shotgun (WGS) entry which is preliminary data.</text>
</comment>
<evidence type="ECO:0000256" key="1">
    <source>
        <dbReference type="SAM" id="MobiDB-lite"/>
    </source>
</evidence>
<gene>
    <name evidence="2" type="ORF">PCOR1329_LOCUS18703</name>
</gene>
<keyword evidence="3" id="KW-1185">Reference proteome</keyword>
<organism evidence="2 3">
    <name type="scientific">Prorocentrum cordatum</name>
    <dbReference type="NCBI Taxonomy" id="2364126"/>
    <lineage>
        <taxon>Eukaryota</taxon>
        <taxon>Sar</taxon>
        <taxon>Alveolata</taxon>
        <taxon>Dinophyceae</taxon>
        <taxon>Prorocentrales</taxon>
        <taxon>Prorocentraceae</taxon>
        <taxon>Prorocentrum</taxon>
    </lineage>
</organism>
<name>A0ABN9R913_9DINO</name>
<dbReference type="EMBL" id="CAUYUJ010005903">
    <property type="protein sequence ID" value="CAK0815390.1"/>
    <property type="molecule type" value="Genomic_DNA"/>
</dbReference>
<dbReference type="Proteomes" id="UP001189429">
    <property type="component" value="Unassembled WGS sequence"/>
</dbReference>
<protein>
    <submittedName>
        <fullName evidence="2">Uncharacterized protein</fullName>
    </submittedName>
</protein>
<sequence>MHGSQCQGTFVRLWPPREALARRGCSGSGLLDLGHSLHAVRTQDSPRLLEAMGGDGDALDNDAIVVCDGCCCCYDGFLFGDGCMGCMASETMCCLEVEYCCKQGAPTLCCVCCAIRCVSPTVCIKSQGQMCCLAGAAAIPCDEEVPCLVGSCGIICYPTIAICKTLGDIKGGGGDGPPAEQESGSPGPAVHWSLRPNGALLRLLATAHWGPRRDDTLRFGSSAAPAGLGWPWSAPAPGHSPGEMIAELAVLLFAAAGFAHGVGLAARTSWNWLRGVQRDRRVARMRAAPDAGRSEEVLIDRCSQDMSVYSVHGLPWWSPAVARAYGIPWTAADGEESPIWAQIAFAMLGHFLDAVAAAALAKAVVRVAAHAQLKNRKSVLGVIYDQVNQAALALDEVLLRQAEREYDFEEKGFRGGPAAPRSGGQPGPRAGSRDGAAPESQPGAGSARPRSGCQLPGLGLRLWPPREALARRGCSGSGLLDLGHSLHAVRTQDSPRLLEAMGGDGDALDNDAIVVCDGCCCCYDGFLFGDGCMGCMASETMCCLEVEYCCKQGAPTLCCVCCAIRCVSPTVCIKSQGQMCCLAGAAAIPCDEEVPCLVGSCGIICYPTIAICKTLGDIKGGGGDGPPAEQVG</sequence>
<evidence type="ECO:0000313" key="2">
    <source>
        <dbReference type="EMBL" id="CAK0815390.1"/>
    </source>
</evidence>
<feature type="region of interest" description="Disordered" evidence="1">
    <location>
        <begin position="409"/>
        <end position="451"/>
    </location>
</feature>
<reference evidence="2" key="1">
    <citation type="submission" date="2023-10" db="EMBL/GenBank/DDBJ databases">
        <authorList>
            <person name="Chen Y."/>
            <person name="Shah S."/>
            <person name="Dougan E. K."/>
            <person name="Thang M."/>
            <person name="Chan C."/>
        </authorList>
    </citation>
    <scope>NUCLEOTIDE SEQUENCE [LARGE SCALE GENOMIC DNA]</scope>
</reference>